<dbReference type="InterPro" id="IPR018455">
    <property type="entry name" value="PTS_IIB_sorbose-sp_subgr"/>
</dbReference>
<dbReference type="GO" id="GO:0008982">
    <property type="term" value="F:protein-N(PI)-phosphohistidine-sugar phosphotransferase activity"/>
    <property type="evidence" value="ECO:0007669"/>
    <property type="project" value="InterPro"/>
</dbReference>
<keyword evidence="12" id="KW-1185">Reference proteome</keyword>
<dbReference type="SUPFAM" id="SSF52728">
    <property type="entry name" value="PTS IIb component"/>
    <property type="match status" value="1"/>
</dbReference>
<dbReference type="GO" id="GO:0009401">
    <property type="term" value="P:phosphoenolpyruvate-dependent sugar phosphotransferase system"/>
    <property type="evidence" value="ECO:0007669"/>
    <property type="project" value="UniProtKB-KW"/>
</dbReference>
<dbReference type="Gene3D" id="3.40.35.10">
    <property type="entry name" value="Phosphotransferase system, sorbose subfamily IIB component"/>
    <property type="match status" value="1"/>
</dbReference>
<name>A0A0U9HFX1_9FIRM</name>
<keyword evidence="5" id="KW-0808">Transferase</keyword>
<evidence type="ECO:0000256" key="2">
    <source>
        <dbReference type="ARBA" id="ARBA00022448"/>
    </source>
</evidence>
<evidence type="ECO:0000256" key="3">
    <source>
        <dbReference type="ARBA" id="ARBA00022490"/>
    </source>
</evidence>
<feature type="domain" description="PTS EIIB type-4" evidence="10">
    <location>
        <begin position="2"/>
        <end position="156"/>
    </location>
</feature>
<keyword evidence="2" id="KW-0813">Transport</keyword>
<evidence type="ECO:0000259" key="10">
    <source>
        <dbReference type="PROSITE" id="PS51101"/>
    </source>
</evidence>
<dbReference type="InterPro" id="IPR036667">
    <property type="entry name" value="PTS_IIB_sorbose-sp_sf"/>
</dbReference>
<comment type="subcellular location">
    <subcellularLocation>
        <location evidence="1">Cytoplasm</location>
    </subcellularLocation>
</comment>
<evidence type="ECO:0000256" key="7">
    <source>
        <dbReference type="ARBA" id="ARBA00022777"/>
    </source>
</evidence>
<dbReference type="Proteomes" id="UP000062160">
    <property type="component" value="Unassembled WGS sequence"/>
</dbReference>
<accession>A0A0U9HFX1</accession>
<organism evidence="11">
    <name type="scientific">Tepidanaerobacter syntrophicus</name>
    <dbReference type="NCBI Taxonomy" id="224999"/>
    <lineage>
        <taxon>Bacteria</taxon>
        <taxon>Bacillati</taxon>
        <taxon>Bacillota</taxon>
        <taxon>Clostridia</taxon>
        <taxon>Thermosediminibacterales</taxon>
        <taxon>Tepidanaerobacteraceae</taxon>
        <taxon>Tepidanaerobacter</taxon>
    </lineage>
</organism>
<feature type="active site" description="Pros-phosphohistidine intermediate; for EIIB activity" evidence="8">
    <location>
        <position position="17"/>
    </location>
</feature>
<proteinExistence type="predicted"/>
<evidence type="ECO:0000256" key="4">
    <source>
        <dbReference type="ARBA" id="ARBA00022597"/>
    </source>
</evidence>
<evidence type="ECO:0000313" key="11">
    <source>
        <dbReference type="EMBL" id="GAQ24788.1"/>
    </source>
</evidence>
<dbReference type="CDD" id="cd00001">
    <property type="entry name" value="PTS_IIB_man"/>
    <property type="match status" value="1"/>
</dbReference>
<dbReference type="Pfam" id="PF03830">
    <property type="entry name" value="PTSIIB_sorb"/>
    <property type="match status" value="1"/>
</dbReference>
<dbReference type="AlphaFoldDB" id="A0A0U9HFX1"/>
<keyword evidence="4" id="KW-0762">Sugar transport</keyword>
<evidence type="ECO:0000256" key="1">
    <source>
        <dbReference type="ARBA" id="ARBA00004496"/>
    </source>
</evidence>
<gene>
    <name evidence="11" type="ORF">TSYNT_6168</name>
</gene>
<reference evidence="11" key="1">
    <citation type="journal article" date="2016" name="Genome Announc.">
        <title>Draft Genome Sequence of the Syntrophic Lactate-Degrading Bacterium Tepidanaerobacter syntrophicus JLT.</title>
        <authorList>
            <person name="Matsuura N."/>
            <person name="Ohashi A."/>
            <person name="Tourlousse D.M."/>
            <person name="Sekiguchi Y."/>
        </authorList>
    </citation>
    <scope>NUCLEOTIDE SEQUENCE [LARGE SCALE GENOMIC DNA]</scope>
    <source>
        <strain evidence="11">JL</strain>
    </source>
</reference>
<dbReference type="RefSeq" id="WP_059031941.1">
    <property type="nucleotide sequence ID" value="NZ_BSDN01000003.1"/>
</dbReference>
<evidence type="ECO:0000256" key="9">
    <source>
        <dbReference type="PIRSR" id="PIRSR618455-2"/>
    </source>
</evidence>
<keyword evidence="3" id="KW-0963">Cytoplasm</keyword>
<dbReference type="STRING" id="224999.GCA_001485475_00794"/>
<dbReference type="NCBIfam" id="NF007288">
    <property type="entry name" value="PRK09756.1"/>
    <property type="match status" value="1"/>
</dbReference>
<dbReference type="InterPro" id="IPR004720">
    <property type="entry name" value="PTS_IIB_sorbose-sp"/>
</dbReference>
<dbReference type="EMBL" id="DF977000">
    <property type="protein sequence ID" value="GAQ24788.1"/>
    <property type="molecule type" value="Genomic_DNA"/>
</dbReference>
<evidence type="ECO:0000256" key="5">
    <source>
        <dbReference type="ARBA" id="ARBA00022679"/>
    </source>
</evidence>
<feature type="modified residue" description="Phosphohistidine; by EIIA" evidence="9">
    <location>
        <position position="17"/>
    </location>
</feature>
<dbReference type="GO" id="GO:0016301">
    <property type="term" value="F:kinase activity"/>
    <property type="evidence" value="ECO:0007669"/>
    <property type="project" value="UniProtKB-KW"/>
</dbReference>
<dbReference type="PROSITE" id="PS51101">
    <property type="entry name" value="PTS_EIIB_TYPE_4"/>
    <property type="match status" value="1"/>
</dbReference>
<evidence type="ECO:0000256" key="8">
    <source>
        <dbReference type="PIRSR" id="PIRSR618455-1"/>
    </source>
</evidence>
<dbReference type="GO" id="GO:0005737">
    <property type="term" value="C:cytoplasm"/>
    <property type="evidence" value="ECO:0007669"/>
    <property type="project" value="UniProtKB-SubCell"/>
</dbReference>
<keyword evidence="7" id="KW-0418">Kinase</keyword>
<dbReference type="NCBIfam" id="NF008508">
    <property type="entry name" value="PRK11425.1"/>
    <property type="match status" value="1"/>
</dbReference>
<keyword evidence="6" id="KW-0598">Phosphotransferase system</keyword>
<dbReference type="OrthoDB" id="9788818at2"/>
<dbReference type="NCBIfam" id="TIGR00854">
    <property type="entry name" value="pts-sorbose"/>
    <property type="match status" value="1"/>
</dbReference>
<evidence type="ECO:0000313" key="12">
    <source>
        <dbReference type="Proteomes" id="UP000062160"/>
    </source>
</evidence>
<evidence type="ECO:0000256" key="6">
    <source>
        <dbReference type="ARBA" id="ARBA00022683"/>
    </source>
</evidence>
<sequence>MTTPNIVFTRIDNRLVHGQVGNVWVRLTKANLIIVVDDEVAKDPLQQQLMKMTADSYGVGIRFFTVQQTIDTIFKASPKQHIFIVAKTPAVIRKLVEAGVPIKQVNVGNMHFSEGKKPLTPYVYVDDKDLEDINYLKNKGIEVFAQTIPDDKKVIL</sequence>
<protein>
    <submittedName>
        <fullName evidence="11">PTS system, galactosamine-specific IIB component</fullName>
    </submittedName>
</protein>